<name>A0AC34PUY2_9BILA</name>
<organism evidence="1 2">
    <name type="scientific">Panagrolaimus sp. JU765</name>
    <dbReference type="NCBI Taxonomy" id="591449"/>
    <lineage>
        <taxon>Eukaryota</taxon>
        <taxon>Metazoa</taxon>
        <taxon>Ecdysozoa</taxon>
        <taxon>Nematoda</taxon>
        <taxon>Chromadorea</taxon>
        <taxon>Rhabditida</taxon>
        <taxon>Tylenchina</taxon>
        <taxon>Panagrolaimomorpha</taxon>
        <taxon>Panagrolaimoidea</taxon>
        <taxon>Panagrolaimidae</taxon>
        <taxon>Panagrolaimus</taxon>
    </lineage>
</organism>
<dbReference type="WBParaSite" id="JU765_v2.g10212.t1">
    <property type="protein sequence ID" value="JU765_v2.g10212.t1"/>
    <property type="gene ID" value="JU765_v2.g10212"/>
</dbReference>
<sequence>MSSQLVILATVFAMIVVISNAQPIIFSGTLVEPIALANPQITKRSLANGRWGLRPGKRSGPADQDLDQLSPESLGQQPYRVFVFA</sequence>
<dbReference type="Proteomes" id="UP000887576">
    <property type="component" value="Unplaced"/>
</dbReference>
<protein>
    <submittedName>
        <fullName evidence="2">Uncharacterized protein</fullName>
    </submittedName>
</protein>
<accession>A0AC34PUY2</accession>
<reference evidence="2" key="1">
    <citation type="submission" date="2022-11" db="UniProtKB">
        <authorList>
            <consortium name="WormBaseParasite"/>
        </authorList>
    </citation>
    <scope>IDENTIFICATION</scope>
</reference>
<proteinExistence type="predicted"/>
<evidence type="ECO:0000313" key="2">
    <source>
        <dbReference type="WBParaSite" id="JU765_v2.g10212.t1"/>
    </source>
</evidence>
<evidence type="ECO:0000313" key="1">
    <source>
        <dbReference type="Proteomes" id="UP000887576"/>
    </source>
</evidence>